<dbReference type="EMBL" id="JBBPBK010000012">
    <property type="protein sequence ID" value="KAK9273056.1"/>
    <property type="molecule type" value="Genomic_DNA"/>
</dbReference>
<evidence type="ECO:0000256" key="2">
    <source>
        <dbReference type="ARBA" id="ARBA00022692"/>
    </source>
</evidence>
<keyword evidence="4 5" id="KW-0472">Membrane</keyword>
<dbReference type="GO" id="GO:0016020">
    <property type="term" value="C:membrane"/>
    <property type="evidence" value="ECO:0007669"/>
    <property type="project" value="UniProtKB-SubCell"/>
</dbReference>
<evidence type="ECO:0000256" key="1">
    <source>
        <dbReference type="ARBA" id="ARBA00004141"/>
    </source>
</evidence>
<reference evidence="6 7" key="1">
    <citation type="journal article" date="2024" name="Plant J.">
        <title>Genome sequences and population genomics reveal climatic adaptation and genomic divergence between two closely related sweetgum species.</title>
        <authorList>
            <person name="Xu W.Q."/>
            <person name="Ren C.Q."/>
            <person name="Zhang X.Y."/>
            <person name="Comes H.P."/>
            <person name="Liu X.H."/>
            <person name="Li Y.G."/>
            <person name="Kettle C.J."/>
            <person name="Jalonen R."/>
            <person name="Gaisberger H."/>
            <person name="Ma Y.Z."/>
            <person name="Qiu Y.X."/>
        </authorList>
    </citation>
    <scope>NUCLEOTIDE SEQUENCE [LARGE SCALE GENOMIC DNA]</scope>
    <source>
        <strain evidence="6">Hangzhou</strain>
    </source>
</reference>
<evidence type="ECO:0000256" key="4">
    <source>
        <dbReference type="ARBA" id="ARBA00023136"/>
    </source>
</evidence>
<dbReference type="Gene3D" id="1.20.1250.20">
    <property type="entry name" value="MFS general substrate transporter like domains"/>
    <property type="match status" value="1"/>
</dbReference>
<dbReference type="SUPFAM" id="SSF103473">
    <property type="entry name" value="MFS general substrate transporter"/>
    <property type="match status" value="1"/>
</dbReference>
<name>A0AAP0NJG9_LIQFO</name>
<comment type="caution">
    <text evidence="6">The sequence shown here is derived from an EMBL/GenBank/DDBJ whole genome shotgun (WGS) entry which is preliminary data.</text>
</comment>
<dbReference type="Proteomes" id="UP001415857">
    <property type="component" value="Unassembled WGS sequence"/>
</dbReference>
<organism evidence="6 7">
    <name type="scientific">Liquidambar formosana</name>
    <name type="common">Formosan gum</name>
    <dbReference type="NCBI Taxonomy" id="63359"/>
    <lineage>
        <taxon>Eukaryota</taxon>
        <taxon>Viridiplantae</taxon>
        <taxon>Streptophyta</taxon>
        <taxon>Embryophyta</taxon>
        <taxon>Tracheophyta</taxon>
        <taxon>Spermatophyta</taxon>
        <taxon>Magnoliopsida</taxon>
        <taxon>eudicotyledons</taxon>
        <taxon>Gunneridae</taxon>
        <taxon>Pentapetalae</taxon>
        <taxon>Saxifragales</taxon>
        <taxon>Altingiaceae</taxon>
        <taxon>Liquidambar</taxon>
    </lineage>
</organism>
<evidence type="ECO:0000256" key="3">
    <source>
        <dbReference type="ARBA" id="ARBA00022989"/>
    </source>
</evidence>
<keyword evidence="3 5" id="KW-1133">Transmembrane helix</keyword>
<evidence type="ECO:0000313" key="6">
    <source>
        <dbReference type="EMBL" id="KAK9273056.1"/>
    </source>
</evidence>
<gene>
    <name evidence="6" type="ORF">L1049_017863</name>
</gene>
<dbReference type="AlphaFoldDB" id="A0AAP0NJG9"/>
<dbReference type="InterPro" id="IPR036259">
    <property type="entry name" value="MFS_trans_sf"/>
</dbReference>
<sequence>MSDSHLLISLNPGEFFLSFKSHRAIVLIVTFFAFASYHAGRKTTGIVKSTLDPESSEAGLKFFPWRKTYLHGPVENKSFSRVSGNGWAPFNGSDGTSLLGEIDLAFLSVYAFGMYFSGHLGDRVNLRIFLTVGMVGTVCSLLSLVLGIAQTSIIFTTS</sequence>
<feature type="transmembrane region" description="Helical" evidence="5">
    <location>
        <begin position="128"/>
        <end position="155"/>
    </location>
</feature>
<feature type="transmembrane region" description="Helical" evidence="5">
    <location>
        <begin position="21"/>
        <end position="39"/>
    </location>
</feature>
<dbReference type="PANTHER" id="PTHR43184">
    <property type="entry name" value="MAJOR FACILITATOR SUPERFAMILY TRANSPORTER 16, ISOFORM B"/>
    <property type="match status" value="1"/>
</dbReference>
<comment type="subcellular location">
    <subcellularLocation>
        <location evidence="1">Membrane</location>
        <topology evidence="1">Multi-pass membrane protein</topology>
    </subcellularLocation>
</comment>
<proteinExistence type="predicted"/>
<accession>A0AAP0NJG9</accession>
<protein>
    <recommendedName>
        <fullName evidence="8">Major facilitator superfamily (MFS) profile domain-containing protein</fullName>
    </recommendedName>
</protein>
<keyword evidence="7" id="KW-1185">Reference proteome</keyword>
<keyword evidence="2 5" id="KW-0812">Transmembrane</keyword>
<evidence type="ECO:0008006" key="8">
    <source>
        <dbReference type="Google" id="ProtNLM"/>
    </source>
</evidence>
<evidence type="ECO:0000256" key="5">
    <source>
        <dbReference type="SAM" id="Phobius"/>
    </source>
</evidence>
<dbReference type="PANTHER" id="PTHR43184:SF15">
    <property type="entry name" value="GLYCEROL-3-PHOSPHATE TRANSPORTER 1-RELATED"/>
    <property type="match status" value="1"/>
</dbReference>
<dbReference type="GO" id="GO:0055062">
    <property type="term" value="P:phosphate ion homeostasis"/>
    <property type="evidence" value="ECO:0007669"/>
    <property type="project" value="TreeGrafter"/>
</dbReference>
<evidence type="ECO:0000313" key="7">
    <source>
        <dbReference type="Proteomes" id="UP001415857"/>
    </source>
</evidence>